<dbReference type="GO" id="GO:0004148">
    <property type="term" value="F:dihydrolipoyl dehydrogenase (NADH) activity"/>
    <property type="evidence" value="ECO:0007669"/>
    <property type="project" value="InterPro"/>
</dbReference>
<evidence type="ECO:0008006" key="12">
    <source>
        <dbReference type="Google" id="ProtNLM"/>
    </source>
</evidence>
<reference evidence="11" key="1">
    <citation type="journal article" date="2014" name="Front. Microbiol.">
        <title>High frequency of phylogenetically diverse reductive dehalogenase-homologous genes in deep subseafloor sedimentary metagenomes.</title>
        <authorList>
            <person name="Kawai M."/>
            <person name="Futagami T."/>
            <person name="Toyoda A."/>
            <person name="Takaki Y."/>
            <person name="Nishi S."/>
            <person name="Hori S."/>
            <person name="Arai W."/>
            <person name="Tsubouchi T."/>
            <person name="Morono Y."/>
            <person name="Uchiyama I."/>
            <person name="Ito T."/>
            <person name="Fujiyama A."/>
            <person name="Inagaki F."/>
            <person name="Takami H."/>
        </authorList>
    </citation>
    <scope>NUCLEOTIDE SEQUENCE</scope>
    <source>
        <strain evidence="11">Expedition CK06-06</strain>
    </source>
</reference>
<dbReference type="SUPFAM" id="SSF55424">
    <property type="entry name" value="FAD/NAD-linked reductases, dimerisation (C-terminal) domain"/>
    <property type="match status" value="1"/>
</dbReference>
<organism evidence="11">
    <name type="scientific">marine sediment metagenome</name>
    <dbReference type="NCBI Taxonomy" id="412755"/>
    <lineage>
        <taxon>unclassified sequences</taxon>
        <taxon>metagenomes</taxon>
        <taxon>ecological metagenomes</taxon>
    </lineage>
</organism>
<evidence type="ECO:0000256" key="1">
    <source>
        <dbReference type="ARBA" id="ARBA00001974"/>
    </source>
</evidence>
<dbReference type="InterPro" id="IPR036188">
    <property type="entry name" value="FAD/NAD-bd_sf"/>
</dbReference>
<dbReference type="PANTHER" id="PTHR22912">
    <property type="entry name" value="DISULFIDE OXIDOREDUCTASE"/>
    <property type="match status" value="1"/>
</dbReference>
<dbReference type="EMBL" id="BARW01001363">
    <property type="protein sequence ID" value="GAI59361.1"/>
    <property type="molecule type" value="Genomic_DNA"/>
</dbReference>
<dbReference type="InterPro" id="IPR016156">
    <property type="entry name" value="FAD/NAD-linked_Rdtase_dimer_sf"/>
</dbReference>
<proteinExistence type="inferred from homology"/>
<keyword evidence="3" id="KW-0285">Flavoprotein</keyword>
<evidence type="ECO:0000256" key="5">
    <source>
        <dbReference type="ARBA" id="ARBA00023002"/>
    </source>
</evidence>
<dbReference type="Pfam" id="PF02852">
    <property type="entry name" value="Pyr_redox_dim"/>
    <property type="match status" value="1"/>
</dbReference>
<dbReference type="PRINTS" id="PR00411">
    <property type="entry name" value="PNDRDTASEI"/>
</dbReference>
<dbReference type="FunFam" id="3.30.390.30:FF:000001">
    <property type="entry name" value="Dihydrolipoyl dehydrogenase"/>
    <property type="match status" value="1"/>
</dbReference>
<dbReference type="InterPro" id="IPR012999">
    <property type="entry name" value="Pyr_OxRdtase_I_AS"/>
</dbReference>
<dbReference type="Gene3D" id="3.50.50.60">
    <property type="entry name" value="FAD/NAD(P)-binding domain"/>
    <property type="match status" value="2"/>
</dbReference>
<evidence type="ECO:0000256" key="7">
    <source>
        <dbReference type="ARBA" id="ARBA00023157"/>
    </source>
</evidence>
<dbReference type="SUPFAM" id="SSF51905">
    <property type="entry name" value="FAD/NAD(P)-binding domain"/>
    <property type="match status" value="1"/>
</dbReference>
<comment type="cofactor">
    <cofactor evidence="1">
        <name>FAD</name>
        <dbReference type="ChEBI" id="CHEBI:57692"/>
    </cofactor>
</comment>
<evidence type="ECO:0000259" key="10">
    <source>
        <dbReference type="Pfam" id="PF07992"/>
    </source>
</evidence>
<dbReference type="InterPro" id="IPR006258">
    <property type="entry name" value="Lipoamide_DH"/>
</dbReference>
<evidence type="ECO:0000256" key="3">
    <source>
        <dbReference type="ARBA" id="ARBA00022630"/>
    </source>
</evidence>
<gene>
    <name evidence="11" type="ORF">S12H4_04428</name>
</gene>
<dbReference type="Pfam" id="PF07992">
    <property type="entry name" value="Pyr_redox_2"/>
    <property type="match status" value="1"/>
</dbReference>
<keyword evidence="4" id="KW-0274">FAD</keyword>
<dbReference type="InterPro" id="IPR023753">
    <property type="entry name" value="FAD/NAD-binding_dom"/>
</dbReference>
<dbReference type="InterPro" id="IPR050151">
    <property type="entry name" value="Class-I_Pyr_Nuc-Dis_Oxidored"/>
</dbReference>
<evidence type="ECO:0000256" key="2">
    <source>
        <dbReference type="ARBA" id="ARBA00007532"/>
    </source>
</evidence>
<dbReference type="GO" id="GO:0050660">
    <property type="term" value="F:flavin adenine dinucleotide binding"/>
    <property type="evidence" value="ECO:0007669"/>
    <property type="project" value="InterPro"/>
</dbReference>
<protein>
    <recommendedName>
        <fullName evidence="12">Dihydrolipoyl dehydrogenase</fullName>
    </recommendedName>
</protein>
<evidence type="ECO:0000256" key="6">
    <source>
        <dbReference type="ARBA" id="ARBA00023027"/>
    </source>
</evidence>
<name>X1QX23_9ZZZZ</name>
<evidence type="ECO:0000256" key="8">
    <source>
        <dbReference type="ARBA" id="ARBA00023284"/>
    </source>
</evidence>
<accession>X1QX23</accession>
<dbReference type="PROSITE" id="PS00076">
    <property type="entry name" value="PYRIDINE_REDOX_1"/>
    <property type="match status" value="1"/>
</dbReference>
<dbReference type="AlphaFoldDB" id="X1QX23"/>
<feature type="domain" description="Pyridine nucleotide-disulphide oxidoreductase dimerisation" evidence="9">
    <location>
        <begin position="338"/>
        <end position="447"/>
    </location>
</feature>
<dbReference type="InterPro" id="IPR001100">
    <property type="entry name" value="Pyr_nuc-diS_OxRdtase"/>
</dbReference>
<dbReference type="InterPro" id="IPR004099">
    <property type="entry name" value="Pyr_nucl-diS_OxRdtase_dimer"/>
</dbReference>
<dbReference type="PRINTS" id="PR00368">
    <property type="entry name" value="FADPNR"/>
</dbReference>
<evidence type="ECO:0000259" key="9">
    <source>
        <dbReference type="Pfam" id="PF02852"/>
    </source>
</evidence>
<evidence type="ECO:0000256" key="4">
    <source>
        <dbReference type="ARBA" id="ARBA00022827"/>
    </source>
</evidence>
<dbReference type="GO" id="GO:0006103">
    <property type="term" value="P:2-oxoglutarate metabolic process"/>
    <property type="evidence" value="ECO:0007669"/>
    <property type="project" value="TreeGrafter"/>
</dbReference>
<sequence length="460" mass="49085">MNEQNVVIIGGGPAGYVAAIRAAQLGARVALIEKDRLGGTCLNRGCIPTKALVRSVEVLLEAKRANEFGIEIGNVKANFQKIMARKNNIVSQLVSGVEHLMKSNKISVYIGTGHILSPHLVKVDDEEIATRKIIIATGSELALLPIPGIDLPGVLTTDDILELKELPESLVVIGGSHVGVEFASIFNGLGTKVTIVKRRPLLLEPIDEEIGRRFAQSLPRQGIDVKIGAAVKAIRREGAVLKVVWDTPDGEQGLEGQMVLMATGRQPYTAGLGLSQLGIKMDGRAIAVNEHLETNVSDIYAIGDALGKSMLAHVASYEGEVAVENALGHPRQADYHAVPSCIFTQPEIAGVGVTEKQAKDSGIPYKVSKFPFLACGRAVTMDETIGMVKMICNAQNSRVLGMHIMGPHASDLIAEGVLAIQLGGTARDIAHTIHAHPTLPEAVHEAAMGQLEGSIHFRRM</sequence>
<dbReference type="PANTHER" id="PTHR22912:SF151">
    <property type="entry name" value="DIHYDROLIPOYL DEHYDROGENASE, MITOCHONDRIAL"/>
    <property type="match status" value="1"/>
</dbReference>
<comment type="similarity">
    <text evidence="2">Belongs to the class-I pyridine nucleotide-disulfide oxidoreductase family.</text>
</comment>
<comment type="caution">
    <text evidence="11">The sequence shown here is derived from an EMBL/GenBank/DDBJ whole genome shotgun (WGS) entry which is preliminary data.</text>
</comment>
<keyword evidence="8" id="KW-0676">Redox-active center</keyword>
<dbReference type="Gene3D" id="3.30.390.30">
    <property type="match status" value="1"/>
</dbReference>
<evidence type="ECO:0000313" key="11">
    <source>
        <dbReference type="EMBL" id="GAI59361.1"/>
    </source>
</evidence>
<dbReference type="GO" id="GO:0005737">
    <property type="term" value="C:cytoplasm"/>
    <property type="evidence" value="ECO:0007669"/>
    <property type="project" value="UniProtKB-ARBA"/>
</dbReference>
<dbReference type="PIRSF" id="PIRSF000350">
    <property type="entry name" value="Mercury_reductase_MerA"/>
    <property type="match status" value="1"/>
</dbReference>
<dbReference type="NCBIfam" id="TIGR01350">
    <property type="entry name" value="lipoamide_DH"/>
    <property type="match status" value="1"/>
</dbReference>
<keyword evidence="5" id="KW-0560">Oxidoreductase</keyword>
<keyword evidence="7" id="KW-1015">Disulfide bond</keyword>
<feature type="domain" description="FAD/NAD(P)-binding" evidence="10">
    <location>
        <begin position="5"/>
        <end position="319"/>
    </location>
</feature>
<keyword evidence="6" id="KW-0520">NAD</keyword>